<dbReference type="Proteomes" id="UP000316621">
    <property type="component" value="Chromosome 3"/>
</dbReference>
<evidence type="ECO:0000313" key="2">
    <source>
        <dbReference type="Proteomes" id="UP000316621"/>
    </source>
</evidence>
<dbReference type="AlphaFoldDB" id="A0A4Y7J2L0"/>
<dbReference type="Gramene" id="RZC54686">
    <property type="protein sequence ID" value="RZC54686"/>
    <property type="gene ID" value="C5167_013533"/>
</dbReference>
<keyword evidence="2" id="KW-1185">Reference proteome</keyword>
<organism evidence="1 2">
    <name type="scientific">Papaver somniferum</name>
    <name type="common">Opium poppy</name>
    <dbReference type="NCBI Taxonomy" id="3469"/>
    <lineage>
        <taxon>Eukaryota</taxon>
        <taxon>Viridiplantae</taxon>
        <taxon>Streptophyta</taxon>
        <taxon>Embryophyta</taxon>
        <taxon>Tracheophyta</taxon>
        <taxon>Spermatophyta</taxon>
        <taxon>Magnoliopsida</taxon>
        <taxon>Ranunculales</taxon>
        <taxon>Papaveraceae</taxon>
        <taxon>Papaveroideae</taxon>
        <taxon>Papaver</taxon>
    </lineage>
</organism>
<dbReference type="EMBL" id="CM010717">
    <property type="protein sequence ID" value="RZC54686.1"/>
    <property type="molecule type" value="Genomic_DNA"/>
</dbReference>
<name>A0A4Y7J2L0_PAPSO</name>
<gene>
    <name evidence="1" type="ORF">C5167_013533</name>
</gene>
<accession>A0A4Y7J2L0</accession>
<protein>
    <submittedName>
        <fullName evidence="1">Uncharacterized protein</fullName>
    </submittedName>
</protein>
<reference evidence="1 2" key="1">
    <citation type="journal article" date="2018" name="Science">
        <title>The opium poppy genome and morphinan production.</title>
        <authorList>
            <person name="Guo L."/>
            <person name="Winzer T."/>
            <person name="Yang X."/>
            <person name="Li Y."/>
            <person name="Ning Z."/>
            <person name="He Z."/>
            <person name="Teodor R."/>
            <person name="Lu Y."/>
            <person name="Bowser T.A."/>
            <person name="Graham I.A."/>
            <person name="Ye K."/>
        </authorList>
    </citation>
    <scope>NUCLEOTIDE SEQUENCE [LARGE SCALE GENOMIC DNA]</scope>
    <source>
        <strain evidence="2">cv. HN1</strain>
        <tissue evidence="1">Leaves</tissue>
    </source>
</reference>
<sequence>MVCVFGKKDSYRRWADNGNCDKQFQGLIQAYKVKLHKQKVMNWEQGRYNITIMDGYFNWGQRGGRDRETMTIMKMPGILNMYTMCVNGIDSLIYHLGMLADSTYEKKCKQGFYESSTGAC</sequence>
<evidence type="ECO:0000313" key="1">
    <source>
        <dbReference type="EMBL" id="RZC54686.1"/>
    </source>
</evidence>
<proteinExistence type="predicted"/>